<accession>A0A5B2VKH7</accession>
<dbReference type="InterPro" id="IPR036380">
    <property type="entry name" value="Isochorismatase-like_sf"/>
</dbReference>
<dbReference type="PANTHER" id="PTHR43540:SF1">
    <property type="entry name" value="ISOCHORISMATASE HYDROLASE"/>
    <property type="match status" value="1"/>
</dbReference>
<evidence type="ECO:0000259" key="2">
    <source>
        <dbReference type="Pfam" id="PF00857"/>
    </source>
</evidence>
<name>A0A5B2VKH7_9BACT</name>
<dbReference type="AlphaFoldDB" id="A0A5B2VKH7"/>
<dbReference type="Gene3D" id="3.40.50.850">
    <property type="entry name" value="Isochorismatase-like"/>
    <property type="match status" value="1"/>
</dbReference>
<organism evidence="3 4">
    <name type="scientific">Chitinophaga agrisoli</name>
    <dbReference type="NCBI Taxonomy" id="2607653"/>
    <lineage>
        <taxon>Bacteria</taxon>
        <taxon>Pseudomonadati</taxon>
        <taxon>Bacteroidota</taxon>
        <taxon>Chitinophagia</taxon>
        <taxon>Chitinophagales</taxon>
        <taxon>Chitinophagaceae</taxon>
        <taxon>Chitinophaga</taxon>
    </lineage>
</organism>
<proteinExistence type="predicted"/>
<dbReference type="RefSeq" id="WP_149839926.1">
    <property type="nucleotide sequence ID" value="NZ_VUOC01000004.1"/>
</dbReference>
<evidence type="ECO:0000313" key="3">
    <source>
        <dbReference type="EMBL" id="KAA2238747.1"/>
    </source>
</evidence>
<feature type="domain" description="Isochorismatase-like" evidence="2">
    <location>
        <begin position="10"/>
        <end position="184"/>
    </location>
</feature>
<dbReference type="CDD" id="cd01014">
    <property type="entry name" value="nicotinamidase_related"/>
    <property type="match status" value="1"/>
</dbReference>
<dbReference type="InterPro" id="IPR050272">
    <property type="entry name" value="Isochorismatase-like_hydrls"/>
</dbReference>
<dbReference type="GO" id="GO:0016787">
    <property type="term" value="F:hydrolase activity"/>
    <property type="evidence" value="ECO:0007669"/>
    <property type="project" value="UniProtKB-KW"/>
</dbReference>
<evidence type="ECO:0000313" key="4">
    <source>
        <dbReference type="Proteomes" id="UP000324611"/>
    </source>
</evidence>
<dbReference type="Pfam" id="PF00857">
    <property type="entry name" value="Isochorismatase"/>
    <property type="match status" value="1"/>
</dbReference>
<gene>
    <name evidence="3" type="ORF">F0L74_21255</name>
</gene>
<reference evidence="3 4" key="2">
    <citation type="submission" date="2019-09" db="EMBL/GenBank/DDBJ databases">
        <authorList>
            <person name="Jin C."/>
        </authorList>
    </citation>
    <scope>NUCLEOTIDE SEQUENCE [LARGE SCALE GENOMIC DNA]</scope>
    <source>
        <strain evidence="3 4">BN140078</strain>
    </source>
</reference>
<keyword evidence="4" id="KW-1185">Reference proteome</keyword>
<dbReference type="InterPro" id="IPR000868">
    <property type="entry name" value="Isochorismatase-like_dom"/>
</dbReference>
<keyword evidence="1 3" id="KW-0378">Hydrolase</keyword>
<evidence type="ECO:0000256" key="1">
    <source>
        <dbReference type="ARBA" id="ARBA00022801"/>
    </source>
</evidence>
<dbReference type="SUPFAM" id="SSF52499">
    <property type="entry name" value="Isochorismatase-like hydrolases"/>
    <property type="match status" value="1"/>
</dbReference>
<dbReference type="Proteomes" id="UP000324611">
    <property type="component" value="Unassembled WGS sequence"/>
</dbReference>
<sequence>MQDVLQGRPALLLIDIQQGFDEKEYYGGERNNPQAEQRAQELLAYWRQHQLPLFHIQYSSLNALSPLRPQHTGFAFKKEVAPLPGEPVLVRSVNSAFINTDLQARLEEQKIDTVIVIGFSTEHCVSTTTRMAGNLGYHTFIISDATAAFNKTGVNGQRFDAELVHQLTLATLQDEFATVLTTAELLHRMAAPVTAGN</sequence>
<dbReference type="EMBL" id="VUOC01000004">
    <property type="protein sequence ID" value="KAA2238747.1"/>
    <property type="molecule type" value="Genomic_DNA"/>
</dbReference>
<protein>
    <submittedName>
        <fullName evidence="3">Cysteine hydrolase</fullName>
    </submittedName>
</protein>
<comment type="caution">
    <text evidence="3">The sequence shown here is derived from an EMBL/GenBank/DDBJ whole genome shotgun (WGS) entry which is preliminary data.</text>
</comment>
<reference evidence="3 4" key="1">
    <citation type="submission" date="2019-09" db="EMBL/GenBank/DDBJ databases">
        <title>Chitinophaga ginsengihumi sp. nov., isolated from soil of ginseng rhizosphere.</title>
        <authorList>
            <person name="Lee J."/>
        </authorList>
    </citation>
    <scope>NUCLEOTIDE SEQUENCE [LARGE SCALE GENOMIC DNA]</scope>
    <source>
        <strain evidence="3 4">BN140078</strain>
    </source>
</reference>
<dbReference type="PANTHER" id="PTHR43540">
    <property type="entry name" value="PEROXYUREIDOACRYLATE/UREIDOACRYLATE AMIDOHYDROLASE-RELATED"/>
    <property type="match status" value="1"/>
</dbReference>